<gene>
    <name evidence="1" type="ORF">EOD42_05410</name>
</gene>
<dbReference type="InterPro" id="IPR014917">
    <property type="entry name" value="DUF1800"/>
</dbReference>
<accession>A0A437MPF7</accession>
<dbReference type="OrthoDB" id="9772295at2"/>
<proteinExistence type="predicted"/>
<sequence length="430" mass="46551">MASRSHIAAIRFGLGPRAGEALPDTPETWLLAQIRPPLAQPGLPLRVCMDSMRLGGRARLEGGLDPGQLMRAEALACTAEAVASDAPFAERLAQFWLNHFTVSRGRGQTTALIGHFMREAIRPHIFGRFEDMLLAVVRHPAMILYLDNQNSIGPDSPAGQRRRGGGLNENLAREVLELHTLSPRGGYAQADVTEFAKVLTGWSIGRNPNEPEGFMFRPFTHQPGDKTLLGQTIPEGEEGGIAALRMLANQPACHRFLAEKLVRHFVGDDPPPRAVARIRAVFGRTGGDLAAVSRALVELPEAWAQPLSKLRTPWDFVMAALRATGADISAVPNAVFAMELLGQPIWSAGMPNGYPDDAASWAVPEQLMRRVDWAQAPAGQAVTRGLQPVPVAETVLGPLLGAESAAAIRRAPSAREAMLLLLSCPEFQRR</sequence>
<protein>
    <submittedName>
        <fullName evidence="1">DUF1800 domain-containing protein</fullName>
    </submittedName>
</protein>
<evidence type="ECO:0000313" key="2">
    <source>
        <dbReference type="Proteomes" id="UP000282957"/>
    </source>
</evidence>
<organism evidence="1 2">
    <name type="scientific">Rhodovarius crocodyli</name>
    <dbReference type="NCBI Taxonomy" id="1979269"/>
    <lineage>
        <taxon>Bacteria</taxon>
        <taxon>Pseudomonadati</taxon>
        <taxon>Pseudomonadota</taxon>
        <taxon>Alphaproteobacteria</taxon>
        <taxon>Acetobacterales</taxon>
        <taxon>Roseomonadaceae</taxon>
        <taxon>Rhodovarius</taxon>
    </lineage>
</organism>
<name>A0A437MPF7_9PROT</name>
<dbReference type="RefSeq" id="WP_127786417.1">
    <property type="nucleotide sequence ID" value="NZ_SACL01000001.1"/>
</dbReference>
<keyword evidence="2" id="KW-1185">Reference proteome</keyword>
<dbReference type="Proteomes" id="UP000282957">
    <property type="component" value="Unassembled WGS sequence"/>
</dbReference>
<dbReference type="AlphaFoldDB" id="A0A437MPF7"/>
<comment type="caution">
    <text evidence="1">The sequence shown here is derived from an EMBL/GenBank/DDBJ whole genome shotgun (WGS) entry which is preliminary data.</text>
</comment>
<evidence type="ECO:0000313" key="1">
    <source>
        <dbReference type="EMBL" id="RVT99523.1"/>
    </source>
</evidence>
<dbReference type="Pfam" id="PF08811">
    <property type="entry name" value="DUF1800"/>
    <property type="match status" value="1"/>
</dbReference>
<dbReference type="EMBL" id="SACL01000001">
    <property type="protein sequence ID" value="RVT99523.1"/>
    <property type="molecule type" value="Genomic_DNA"/>
</dbReference>
<reference evidence="1 2" key="1">
    <citation type="submission" date="2019-01" db="EMBL/GenBank/DDBJ databases">
        <authorList>
            <person name="Chen W.-M."/>
        </authorList>
    </citation>
    <scope>NUCLEOTIDE SEQUENCE [LARGE SCALE GENOMIC DNA]</scope>
    <source>
        <strain evidence="1 2">CCP-6</strain>
    </source>
</reference>